<evidence type="ECO:0000313" key="13">
    <source>
        <dbReference type="EMBL" id="KAF2494437.1"/>
    </source>
</evidence>
<dbReference type="InterPro" id="IPR014001">
    <property type="entry name" value="Helicase_ATP-bd"/>
</dbReference>
<evidence type="ECO:0000259" key="10">
    <source>
        <dbReference type="PROSITE" id="PS50089"/>
    </source>
</evidence>
<reference evidence="13" key="1">
    <citation type="journal article" date="2020" name="Stud. Mycol.">
        <title>101 Dothideomycetes genomes: a test case for predicting lifestyles and emergence of pathogens.</title>
        <authorList>
            <person name="Haridas S."/>
            <person name="Albert R."/>
            <person name="Binder M."/>
            <person name="Bloem J."/>
            <person name="Labutti K."/>
            <person name="Salamov A."/>
            <person name="Andreopoulos B."/>
            <person name="Baker S."/>
            <person name="Barry K."/>
            <person name="Bills G."/>
            <person name="Bluhm B."/>
            <person name="Cannon C."/>
            <person name="Castanera R."/>
            <person name="Culley D."/>
            <person name="Daum C."/>
            <person name="Ezra D."/>
            <person name="Gonzalez J."/>
            <person name="Henrissat B."/>
            <person name="Kuo A."/>
            <person name="Liang C."/>
            <person name="Lipzen A."/>
            <person name="Lutzoni F."/>
            <person name="Magnuson J."/>
            <person name="Mondo S."/>
            <person name="Nolan M."/>
            <person name="Ohm R."/>
            <person name="Pangilinan J."/>
            <person name="Park H.-J."/>
            <person name="Ramirez L."/>
            <person name="Alfaro M."/>
            <person name="Sun H."/>
            <person name="Tritt A."/>
            <person name="Yoshinaga Y."/>
            <person name="Zwiers L.-H."/>
            <person name="Turgeon B."/>
            <person name="Goodwin S."/>
            <person name="Spatafora J."/>
            <person name="Crous P."/>
            <person name="Grigoriev I."/>
        </authorList>
    </citation>
    <scope>NUCLEOTIDE SEQUENCE</scope>
    <source>
        <strain evidence="13">CBS 269.34</strain>
    </source>
</reference>
<dbReference type="GO" id="GO:0008270">
    <property type="term" value="F:zinc ion binding"/>
    <property type="evidence" value="ECO:0007669"/>
    <property type="project" value="UniProtKB-KW"/>
</dbReference>
<dbReference type="GO" id="GO:0005524">
    <property type="term" value="F:ATP binding"/>
    <property type="evidence" value="ECO:0007669"/>
    <property type="project" value="UniProtKB-KW"/>
</dbReference>
<protein>
    <submittedName>
        <fullName evidence="13">Uncharacterized protein</fullName>
    </submittedName>
</protein>
<dbReference type="CDD" id="cd18793">
    <property type="entry name" value="SF2_C_SNF"/>
    <property type="match status" value="1"/>
</dbReference>
<dbReference type="InterPro" id="IPR050628">
    <property type="entry name" value="SNF2_RAD54_helicase_TF"/>
</dbReference>
<evidence type="ECO:0000256" key="4">
    <source>
        <dbReference type="ARBA" id="ARBA00022801"/>
    </source>
</evidence>
<evidence type="ECO:0000256" key="1">
    <source>
        <dbReference type="ARBA" id="ARBA00022723"/>
    </source>
</evidence>
<feature type="region of interest" description="Disordered" evidence="9">
    <location>
        <begin position="1"/>
        <end position="115"/>
    </location>
</feature>
<evidence type="ECO:0000256" key="3">
    <source>
        <dbReference type="ARBA" id="ARBA00022771"/>
    </source>
</evidence>
<dbReference type="InterPro" id="IPR000330">
    <property type="entry name" value="SNF2_N"/>
</dbReference>
<dbReference type="PANTHER" id="PTHR45626:SF17">
    <property type="entry name" value="HELICASE-LIKE TRANSCRIPTION FACTOR"/>
    <property type="match status" value="1"/>
</dbReference>
<name>A0A6A6QU47_9PEZI</name>
<keyword evidence="14" id="KW-1185">Reference proteome</keyword>
<dbReference type="InterPro" id="IPR001650">
    <property type="entry name" value="Helicase_C-like"/>
</dbReference>
<dbReference type="Gene3D" id="3.40.50.300">
    <property type="entry name" value="P-loop containing nucleotide triphosphate hydrolases"/>
    <property type="match status" value="1"/>
</dbReference>
<dbReference type="InterPro" id="IPR038718">
    <property type="entry name" value="SNF2-like_sf"/>
</dbReference>
<dbReference type="GO" id="GO:0008094">
    <property type="term" value="F:ATP-dependent activity, acting on DNA"/>
    <property type="evidence" value="ECO:0007669"/>
    <property type="project" value="TreeGrafter"/>
</dbReference>
<evidence type="ECO:0000256" key="9">
    <source>
        <dbReference type="SAM" id="MobiDB-lite"/>
    </source>
</evidence>
<dbReference type="Pfam" id="PF00271">
    <property type="entry name" value="Helicase_C"/>
    <property type="match status" value="1"/>
</dbReference>
<dbReference type="GO" id="GO:0005634">
    <property type="term" value="C:nucleus"/>
    <property type="evidence" value="ECO:0007669"/>
    <property type="project" value="TreeGrafter"/>
</dbReference>
<keyword evidence="4" id="KW-0378">Hydrolase</keyword>
<dbReference type="OrthoDB" id="448448at2759"/>
<dbReference type="PANTHER" id="PTHR45626">
    <property type="entry name" value="TRANSCRIPTION TERMINATION FACTOR 2-RELATED"/>
    <property type="match status" value="1"/>
</dbReference>
<dbReference type="PROSITE" id="PS51192">
    <property type="entry name" value="HELICASE_ATP_BIND_1"/>
    <property type="match status" value="1"/>
</dbReference>
<evidence type="ECO:0000259" key="12">
    <source>
        <dbReference type="PROSITE" id="PS51194"/>
    </source>
</evidence>
<dbReference type="Gene3D" id="3.40.50.10810">
    <property type="entry name" value="Tandem AAA-ATPase domain"/>
    <property type="match status" value="1"/>
</dbReference>
<keyword evidence="3 8" id="KW-0863">Zinc-finger</keyword>
<dbReference type="InterPro" id="IPR027417">
    <property type="entry name" value="P-loop_NTPase"/>
</dbReference>
<dbReference type="GO" id="GO:0016787">
    <property type="term" value="F:hydrolase activity"/>
    <property type="evidence" value="ECO:0007669"/>
    <property type="project" value="UniProtKB-KW"/>
</dbReference>
<feature type="domain" description="Helicase ATP-binding" evidence="11">
    <location>
        <begin position="443"/>
        <end position="609"/>
    </location>
</feature>
<dbReference type="PROSITE" id="PS51194">
    <property type="entry name" value="HELICASE_CTER"/>
    <property type="match status" value="1"/>
</dbReference>
<gene>
    <name evidence="13" type="ORF">BU16DRAFT_562094</name>
</gene>
<evidence type="ECO:0000259" key="11">
    <source>
        <dbReference type="PROSITE" id="PS51192"/>
    </source>
</evidence>
<accession>A0A6A6QU47</accession>
<dbReference type="Proteomes" id="UP000799750">
    <property type="component" value="Unassembled WGS sequence"/>
</dbReference>
<dbReference type="GO" id="GO:0006281">
    <property type="term" value="P:DNA repair"/>
    <property type="evidence" value="ECO:0007669"/>
    <property type="project" value="TreeGrafter"/>
</dbReference>
<proteinExistence type="predicted"/>
<dbReference type="Pfam" id="PF00176">
    <property type="entry name" value="SNF2-rel_dom"/>
    <property type="match status" value="1"/>
</dbReference>
<sequence length="990" mass="111121">MNGIPSTQDNNSHLKRRHQEDDADSGPKFLHLHNQSSILTNPFKRSRNNSESSFTSLQIGTEESTKSRNPRASPTSLVGRTASPAWRPSSIYHDEIPPDHTAPGETLTILSSNGPPKVGSENLIHFAADKDSTFPPMVFENGEPHWEINIPGVITEDDNLFVSHPRDSNSALAHDNILWPFEAQEQNLENKDPATHMPPLAEVDTCFGAIEVGNCAIPPEFSNQRKKKREIDLDINGRLVTLRDPESRENVCTLHHDAALLITTLANEYGVTFDVAIKDCNRLWITLYGFQENSDTVGDFLAEKEYFLQAPDDYNRSVRYFNPQMLLRPVTDFQAYLDIESETPSNQTLPMDTATESRISAVLDSASGPTKFSEVQVSNKLETELMVHQKKALAMMVEKERGNIISPEFPSVWLETRDLAGKPKYQNTITNSSRRQDPSVCLGGILADDMGLGKSLTALALIAGSMQESISPSKDQSTLNDSTLIVAPLSTLPNWENEIAKHFKPKSITVTVYHGPKRAQHVASLQRSEIVLTTYDIVKMDSFQTSRAKSNELGPLHRVHWPHIIRNQKTKIFQGVATLQARHRWCLTGTPIQNNIEDLGALVQFLRVAPFDTPASFKNIFLTPIIKEQADGWMKLTSLIRAISLRRTKESERINLQLSKVNEALQLVKLDAREETIYNTIKRSFSLGIESSRLNDSVLQTILRLRQVCNHGSDLLPIAIQNWLDCALKSADIPPGDILRIQPCECCDDIMEIENDFEHLLLCLHSICSRCLMNTRDEYQPDVKICPICSNHSSQGHIREKSMTNTSTYTPSSKVKALLQNLAASGLDSNGNPVKSVVFSNWTRMLDLLEKAFERSRFTYQRIDGTKSLQQRREALTKFKEDSSCRVLLATLGSAAVGLDLTAASHVHLVEPGWNPMQERQALDRVNRWGQKNPVKAFRYVVETEDSVEKHIVVVQQRKLQLISSSFGDEKTISEELKHSINEFAKRLGG</sequence>
<evidence type="ECO:0000256" key="7">
    <source>
        <dbReference type="ARBA" id="ARBA00022840"/>
    </source>
</evidence>
<feature type="domain" description="Helicase C-terminal" evidence="12">
    <location>
        <begin position="814"/>
        <end position="971"/>
    </location>
</feature>
<dbReference type="PROSITE" id="PS50089">
    <property type="entry name" value="ZF_RING_2"/>
    <property type="match status" value="1"/>
</dbReference>
<evidence type="ECO:0000256" key="2">
    <source>
        <dbReference type="ARBA" id="ARBA00022741"/>
    </source>
</evidence>
<keyword evidence="7" id="KW-0067">ATP-binding</keyword>
<organism evidence="13 14">
    <name type="scientific">Lophium mytilinum</name>
    <dbReference type="NCBI Taxonomy" id="390894"/>
    <lineage>
        <taxon>Eukaryota</taxon>
        <taxon>Fungi</taxon>
        <taxon>Dikarya</taxon>
        <taxon>Ascomycota</taxon>
        <taxon>Pezizomycotina</taxon>
        <taxon>Dothideomycetes</taxon>
        <taxon>Pleosporomycetidae</taxon>
        <taxon>Mytilinidiales</taxon>
        <taxon>Mytilinidiaceae</taxon>
        <taxon>Lophium</taxon>
    </lineage>
</organism>
<dbReference type="SMART" id="SM00487">
    <property type="entry name" value="DEXDc"/>
    <property type="match status" value="1"/>
</dbReference>
<keyword evidence="5" id="KW-0347">Helicase</keyword>
<evidence type="ECO:0000256" key="5">
    <source>
        <dbReference type="ARBA" id="ARBA00022806"/>
    </source>
</evidence>
<dbReference type="GO" id="GO:0004386">
    <property type="term" value="F:helicase activity"/>
    <property type="evidence" value="ECO:0007669"/>
    <property type="project" value="UniProtKB-KW"/>
</dbReference>
<dbReference type="InterPro" id="IPR049730">
    <property type="entry name" value="SNF2/RAD54-like_C"/>
</dbReference>
<dbReference type="InterPro" id="IPR017907">
    <property type="entry name" value="Znf_RING_CS"/>
</dbReference>
<dbReference type="InterPro" id="IPR001841">
    <property type="entry name" value="Znf_RING"/>
</dbReference>
<evidence type="ECO:0000256" key="6">
    <source>
        <dbReference type="ARBA" id="ARBA00022833"/>
    </source>
</evidence>
<dbReference type="EMBL" id="MU004190">
    <property type="protein sequence ID" value="KAF2494437.1"/>
    <property type="molecule type" value="Genomic_DNA"/>
</dbReference>
<dbReference type="SMART" id="SM00490">
    <property type="entry name" value="HELICc"/>
    <property type="match status" value="1"/>
</dbReference>
<feature type="domain" description="RING-type" evidence="10">
    <location>
        <begin position="744"/>
        <end position="790"/>
    </location>
</feature>
<evidence type="ECO:0000313" key="14">
    <source>
        <dbReference type="Proteomes" id="UP000799750"/>
    </source>
</evidence>
<dbReference type="SUPFAM" id="SSF57850">
    <property type="entry name" value="RING/U-box"/>
    <property type="match status" value="1"/>
</dbReference>
<dbReference type="PROSITE" id="PS00518">
    <property type="entry name" value="ZF_RING_1"/>
    <property type="match status" value="1"/>
</dbReference>
<keyword evidence="2" id="KW-0547">Nucleotide-binding</keyword>
<keyword evidence="6" id="KW-0862">Zinc</keyword>
<keyword evidence="1" id="KW-0479">Metal-binding</keyword>
<dbReference type="SUPFAM" id="SSF52540">
    <property type="entry name" value="P-loop containing nucleoside triphosphate hydrolases"/>
    <property type="match status" value="2"/>
</dbReference>
<evidence type="ECO:0000256" key="8">
    <source>
        <dbReference type="PROSITE-ProRule" id="PRU00175"/>
    </source>
</evidence>
<feature type="compositionally biased region" description="Polar residues" evidence="9">
    <location>
        <begin position="1"/>
        <end position="11"/>
    </location>
</feature>
<feature type="compositionally biased region" description="Polar residues" evidence="9">
    <location>
        <begin position="49"/>
        <end position="62"/>
    </location>
</feature>
<dbReference type="AlphaFoldDB" id="A0A6A6QU47"/>